<dbReference type="OrthoDB" id="4869960at2759"/>
<reference evidence="3" key="1">
    <citation type="submission" date="2022-11" db="UniProtKB">
        <authorList>
            <consortium name="EnsemblMetazoa"/>
        </authorList>
    </citation>
    <scope>IDENTIFICATION</scope>
</reference>
<evidence type="ECO:0000256" key="1">
    <source>
        <dbReference type="ARBA" id="ARBA00022574"/>
    </source>
</evidence>
<protein>
    <submittedName>
        <fullName evidence="3">Uncharacterized protein</fullName>
    </submittedName>
</protein>
<dbReference type="InterPro" id="IPR001680">
    <property type="entry name" value="WD40_rpt"/>
</dbReference>
<dbReference type="GO" id="GO:0080008">
    <property type="term" value="C:Cul4-RING E3 ubiquitin ligase complex"/>
    <property type="evidence" value="ECO:0007669"/>
    <property type="project" value="TreeGrafter"/>
</dbReference>
<dbReference type="RefSeq" id="XP_028512494.1">
    <property type="nucleotide sequence ID" value="XM_028656693.1"/>
</dbReference>
<dbReference type="GO" id="GO:0005737">
    <property type="term" value="C:cytoplasm"/>
    <property type="evidence" value="ECO:0007669"/>
    <property type="project" value="TreeGrafter"/>
</dbReference>
<proteinExistence type="predicted"/>
<evidence type="ECO:0000313" key="3">
    <source>
        <dbReference type="EnsemblMetazoa" id="XP_028512494.1"/>
    </source>
</evidence>
<dbReference type="PANTHER" id="PTHR15574">
    <property type="entry name" value="WD REPEAT DOMAIN-CONTAINING FAMILY"/>
    <property type="match status" value="1"/>
</dbReference>
<accession>A0A913YBS2</accession>
<evidence type="ECO:0000256" key="2">
    <source>
        <dbReference type="ARBA" id="ARBA00022737"/>
    </source>
</evidence>
<dbReference type="SUPFAM" id="SSF50978">
    <property type="entry name" value="WD40 repeat-like"/>
    <property type="match status" value="1"/>
</dbReference>
<dbReference type="AlphaFoldDB" id="A0A913YBS2"/>
<keyword evidence="2" id="KW-0677">Repeat</keyword>
<dbReference type="GO" id="GO:0045944">
    <property type="term" value="P:positive regulation of transcription by RNA polymerase II"/>
    <property type="evidence" value="ECO:0007669"/>
    <property type="project" value="TreeGrafter"/>
</dbReference>
<dbReference type="InterPro" id="IPR045151">
    <property type="entry name" value="DCAF8"/>
</dbReference>
<dbReference type="KEGG" id="epa:110231194"/>
<dbReference type="Proteomes" id="UP000887567">
    <property type="component" value="Unplaced"/>
</dbReference>
<dbReference type="Pfam" id="PF00400">
    <property type="entry name" value="WD40"/>
    <property type="match status" value="1"/>
</dbReference>
<keyword evidence="4" id="KW-1185">Reference proteome</keyword>
<sequence>CHSGTAYEVITTPGDPNTFLSCGEDGTVRVFDVRTKSKCSKRDCKEDILIECGKAVTSVSINPLAPYQLGIGCEDSTVALFDRRSLSTAGSSSGSSGMAGLTYKFKPEALKDRTCRVTSLQYR</sequence>
<keyword evidence="1" id="KW-0853">WD repeat</keyword>
<dbReference type="GeneID" id="110231194"/>
<dbReference type="InterPro" id="IPR036322">
    <property type="entry name" value="WD40_repeat_dom_sf"/>
</dbReference>
<dbReference type="PANTHER" id="PTHR15574:SF39">
    <property type="entry name" value="DDB1- AND CUL4-ASSOCIATED FACTOR 6"/>
    <property type="match status" value="1"/>
</dbReference>
<organism evidence="3 4">
    <name type="scientific">Exaiptasia diaphana</name>
    <name type="common">Tropical sea anemone</name>
    <name type="synonym">Aiptasia pulchella</name>
    <dbReference type="NCBI Taxonomy" id="2652724"/>
    <lineage>
        <taxon>Eukaryota</taxon>
        <taxon>Metazoa</taxon>
        <taxon>Cnidaria</taxon>
        <taxon>Anthozoa</taxon>
        <taxon>Hexacorallia</taxon>
        <taxon>Actiniaria</taxon>
        <taxon>Aiptasiidae</taxon>
        <taxon>Exaiptasia</taxon>
    </lineage>
</organism>
<evidence type="ECO:0000313" key="4">
    <source>
        <dbReference type="Proteomes" id="UP000887567"/>
    </source>
</evidence>
<name>A0A913YBS2_EXADI</name>
<dbReference type="EnsemblMetazoa" id="XM_028656693.1">
    <property type="protein sequence ID" value="XP_028512494.1"/>
    <property type="gene ID" value="LOC110231194"/>
</dbReference>
<dbReference type="InterPro" id="IPR015943">
    <property type="entry name" value="WD40/YVTN_repeat-like_dom_sf"/>
</dbReference>
<dbReference type="Gene3D" id="2.130.10.10">
    <property type="entry name" value="YVTN repeat-like/Quinoprotein amine dehydrogenase"/>
    <property type="match status" value="1"/>
</dbReference>